<dbReference type="GO" id="GO:0015074">
    <property type="term" value="P:DNA integration"/>
    <property type="evidence" value="ECO:0007669"/>
    <property type="project" value="InterPro"/>
</dbReference>
<dbReference type="Pfam" id="PF14223">
    <property type="entry name" value="Retrotran_gag_2"/>
    <property type="match status" value="1"/>
</dbReference>
<name>A0A8J5XX70_9ROSI</name>
<gene>
    <name evidence="8" type="ORF">CXB51_027893</name>
</gene>
<evidence type="ECO:0000259" key="6">
    <source>
        <dbReference type="PROSITE" id="PS50158"/>
    </source>
</evidence>
<dbReference type="GO" id="GO:0006508">
    <property type="term" value="P:proteolysis"/>
    <property type="evidence" value="ECO:0007669"/>
    <property type="project" value="UniProtKB-KW"/>
</dbReference>
<feature type="domain" description="CCHC-type" evidence="6">
    <location>
        <begin position="324"/>
        <end position="337"/>
    </location>
</feature>
<feature type="region of interest" description="Disordered" evidence="5">
    <location>
        <begin position="801"/>
        <end position="829"/>
    </location>
</feature>
<reference evidence="8 9" key="1">
    <citation type="journal article" date="2021" name="bioRxiv">
        <title>The Gossypium anomalum genome as a resource for cotton improvement and evolutionary analysis of hybrid incompatibility.</title>
        <authorList>
            <person name="Grover C.E."/>
            <person name="Yuan D."/>
            <person name="Arick M.A."/>
            <person name="Miller E.R."/>
            <person name="Hu G."/>
            <person name="Peterson D.G."/>
            <person name="Wendel J.F."/>
            <person name="Udall J.A."/>
        </authorList>
    </citation>
    <scope>NUCLEOTIDE SEQUENCE [LARGE SCALE GENOMIC DNA]</scope>
    <source>
        <strain evidence="8">JFW-Udall</strain>
        <tissue evidence="8">Leaf</tissue>
    </source>
</reference>
<feature type="domain" description="Integrase catalytic" evidence="7">
    <location>
        <begin position="592"/>
        <end position="709"/>
    </location>
</feature>
<keyword evidence="4" id="KW-0862">Zinc</keyword>
<keyword evidence="2" id="KW-0479">Metal-binding</keyword>
<dbReference type="PROSITE" id="PS50158">
    <property type="entry name" value="ZF_CCHC"/>
    <property type="match status" value="1"/>
</dbReference>
<dbReference type="Pfam" id="PF07727">
    <property type="entry name" value="RVT_2"/>
    <property type="match status" value="1"/>
</dbReference>
<evidence type="ECO:0000259" key="7">
    <source>
        <dbReference type="PROSITE" id="PS50994"/>
    </source>
</evidence>
<accession>A0A8J5XX70</accession>
<feature type="compositionally biased region" description="Basic and acidic residues" evidence="5">
    <location>
        <begin position="296"/>
        <end position="312"/>
    </location>
</feature>
<dbReference type="EMBL" id="JAHUZN010000011">
    <property type="protein sequence ID" value="KAG8478106.1"/>
    <property type="molecule type" value="Genomic_DNA"/>
</dbReference>
<organism evidence="8 9">
    <name type="scientific">Gossypium anomalum</name>
    <dbReference type="NCBI Taxonomy" id="47600"/>
    <lineage>
        <taxon>Eukaryota</taxon>
        <taxon>Viridiplantae</taxon>
        <taxon>Streptophyta</taxon>
        <taxon>Embryophyta</taxon>
        <taxon>Tracheophyta</taxon>
        <taxon>Spermatophyta</taxon>
        <taxon>Magnoliopsida</taxon>
        <taxon>eudicotyledons</taxon>
        <taxon>Gunneridae</taxon>
        <taxon>Pentapetalae</taxon>
        <taxon>rosids</taxon>
        <taxon>malvids</taxon>
        <taxon>Malvales</taxon>
        <taxon>Malvaceae</taxon>
        <taxon>Malvoideae</taxon>
        <taxon>Gossypium</taxon>
    </lineage>
</organism>
<evidence type="ECO:0000256" key="2">
    <source>
        <dbReference type="ARBA" id="ARBA00022723"/>
    </source>
</evidence>
<dbReference type="Pfam" id="PF25597">
    <property type="entry name" value="SH3_retrovirus"/>
    <property type="match status" value="1"/>
</dbReference>
<dbReference type="Proteomes" id="UP000701853">
    <property type="component" value="Chromosome 11"/>
</dbReference>
<dbReference type="OrthoDB" id="1692315at2759"/>
<evidence type="ECO:0000256" key="5">
    <source>
        <dbReference type="SAM" id="MobiDB-lite"/>
    </source>
</evidence>
<evidence type="ECO:0000256" key="1">
    <source>
        <dbReference type="ARBA" id="ARBA00022670"/>
    </source>
</evidence>
<dbReference type="InterPro" id="IPR057670">
    <property type="entry name" value="SH3_retrovirus"/>
</dbReference>
<keyword evidence="9" id="KW-1185">Reference proteome</keyword>
<dbReference type="PANTHER" id="PTHR42648">
    <property type="entry name" value="TRANSPOSASE, PUTATIVE-RELATED"/>
    <property type="match status" value="1"/>
</dbReference>
<dbReference type="InterPro" id="IPR025724">
    <property type="entry name" value="GAG-pre-integrase_dom"/>
</dbReference>
<dbReference type="PROSITE" id="PS50994">
    <property type="entry name" value="INTEGRASE"/>
    <property type="match status" value="1"/>
</dbReference>
<dbReference type="InterPro" id="IPR001878">
    <property type="entry name" value="Znf_CCHC"/>
</dbReference>
<sequence>MSRPGREGYIFGKIENIHWVSNRRGSQRCYYFDHRVVVSWETVDQRFSKYHKSSRICLKETVSDQLFDRRSIRGSIELIFGQQLGDKVFLTLYGRIFHPSLVASEIPVFQQLHFWSYRERKNTGCALLCFGCSFFPTNWYQSSALHLPVFTTQKPDSKSDEEWEFEHQQETHARTLWEKLESLYASRSGNNKLFLLKKMMALKYKEGTYIADHVSEFQSVMSQLLGMGVKFDDEILGLWLLATLPDSWETFRVSLINSAPQGIITLDLAKSGVLNEEVRRRSQGSSSQSEVLVIENRGRNRDKDGKSRDKSRSKSRSRYKNLECHHCGKKGHIKKYCFKWKKENKGGGDKHDRNNDEKSEHVATVTREDLLVICDENLVNLACDETSWVIDTGASLHVTSRKDFFTSYTPGDFGVLKMGNDGLVSVIGMGDVSLVSNNGTKLTLKDVRHAPDIRLNLISAGKLDDEGFCNTFSEGQWKLTKGSLVVARGKKSSNLYFMQASTSQETVNVTVNDSSTELWHKRLSHMSEKGLNCLAKKNQLSGLKNATLKNCAHCLAGKQRRVSFRSRPPHRKSELLELVHSDVCGPIKSKNQVFEVFKQFQASVERETGKKLKCIRTDNGGEYTGLFHEYCLRQGIRHQRTPPKTPQLNGLAERINRTLIERVRCLLSDAKLPRSFWAEALNTVAHVINLSPSVPLRGDVPDRVWFGKDVSYDHLRVFGCKAFVHVPKDERSKLDAKTRQCIFIGYGLDGEFGYRLYDPVQKKLVRSRDVVFIEDQTIDDIDKTEKVDSQDVDIGDFDTPMDDAVNDQQQEPIAPPAVPLRRSSRDRRSSVRYSSDEYVLLTDGGEPECYEEAMKSECKDQWVEAMKDELQSLHENHTFELVKLPEGKRALKNRWVYRLKQEEKSSSLRYKARLVVKGYTQKKGVDFEEIFSPVVKMSSIRTILSLAACYDLEVEQMDVKTAFLHGDLEEELYMEQPEGFVLQGKEDYVCRLKKSLYGLK</sequence>
<evidence type="ECO:0008006" key="10">
    <source>
        <dbReference type="Google" id="ProtNLM"/>
    </source>
</evidence>
<dbReference type="InterPro" id="IPR054722">
    <property type="entry name" value="PolX-like_BBD"/>
</dbReference>
<proteinExistence type="predicted"/>
<keyword evidence="1" id="KW-0645">Protease</keyword>
<evidence type="ECO:0000256" key="3">
    <source>
        <dbReference type="ARBA" id="ARBA00022801"/>
    </source>
</evidence>
<dbReference type="SUPFAM" id="SSF53098">
    <property type="entry name" value="Ribonuclease H-like"/>
    <property type="match status" value="1"/>
</dbReference>
<keyword evidence="4" id="KW-0863">Zinc-finger</keyword>
<dbReference type="InterPro" id="IPR001584">
    <property type="entry name" value="Integrase_cat-core"/>
</dbReference>
<evidence type="ECO:0000313" key="9">
    <source>
        <dbReference type="Proteomes" id="UP000701853"/>
    </source>
</evidence>
<dbReference type="GO" id="GO:0003676">
    <property type="term" value="F:nucleic acid binding"/>
    <property type="evidence" value="ECO:0007669"/>
    <property type="project" value="InterPro"/>
</dbReference>
<dbReference type="InterPro" id="IPR012337">
    <property type="entry name" value="RNaseH-like_sf"/>
</dbReference>
<dbReference type="Pfam" id="PF22936">
    <property type="entry name" value="Pol_BBD"/>
    <property type="match status" value="1"/>
</dbReference>
<dbReference type="GO" id="GO:0008270">
    <property type="term" value="F:zinc ion binding"/>
    <property type="evidence" value="ECO:0007669"/>
    <property type="project" value="UniProtKB-KW"/>
</dbReference>
<dbReference type="InterPro" id="IPR039537">
    <property type="entry name" value="Retrotran_Ty1/copia-like"/>
</dbReference>
<evidence type="ECO:0000256" key="4">
    <source>
        <dbReference type="PROSITE-ProRule" id="PRU00047"/>
    </source>
</evidence>
<dbReference type="AlphaFoldDB" id="A0A8J5XX70"/>
<dbReference type="PANTHER" id="PTHR42648:SF28">
    <property type="entry name" value="TRANSPOSON-ENCODED PROTEIN WITH RIBONUCLEASE H-LIKE AND RETROVIRUS ZINC FINGER-LIKE DOMAINS"/>
    <property type="match status" value="1"/>
</dbReference>
<feature type="region of interest" description="Disordered" evidence="5">
    <location>
        <begin position="278"/>
        <end position="317"/>
    </location>
</feature>
<dbReference type="InterPro" id="IPR036397">
    <property type="entry name" value="RNaseH_sf"/>
</dbReference>
<protein>
    <recommendedName>
        <fullName evidence="10">Retrovirus-related Pol polyprotein from transposon TNT 1-94</fullName>
    </recommendedName>
</protein>
<dbReference type="InterPro" id="IPR013103">
    <property type="entry name" value="RVT_2"/>
</dbReference>
<evidence type="ECO:0000313" key="8">
    <source>
        <dbReference type="EMBL" id="KAG8478106.1"/>
    </source>
</evidence>
<keyword evidence="3" id="KW-0378">Hydrolase</keyword>
<dbReference type="Pfam" id="PF13976">
    <property type="entry name" value="gag_pre-integrs"/>
    <property type="match status" value="1"/>
</dbReference>
<dbReference type="Gene3D" id="3.30.420.10">
    <property type="entry name" value="Ribonuclease H-like superfamily/Ribonuclease H"/>
    <property type="match status" value="1"/>
</dbReference>
<comment type="caution">
    <text evidence="8">The sequence shown here is derived from an EMBL/GenBank/DDBJ whole genome shotgun (WGS) entry which is preliminary data.</text>
</comment>
<dbReference type="GO" id="GO:0008233">
    <property type="term" value="F:peptidase activity"/>
    <property type="evidence" value="ECO:0007669"/>
    <property type="project" value="UniProtKB-KW"/>
</dbReference>